<feature type="compositionally biased region" description="Polar residues" evidence="1">
    <location>
        <begin position="47"/>
        <end position="72"/>
    </location>
</feature>
<reference evidence="2 3" key="1">
    <citation type="journal article" date="2022" name="bioRxiv">
        <title>Genomics of Preaxostyla Flagellates Illuminates Evolutionary Transitions and the Path Towards Mitochondrial Loss.</title>
        <authorList>
            <person name="Novak L.V.F."/>
            <person name="Treitli S.C."/>
            <person name="Pyrih J."/>
            <person name="Halakuc P."/>
            <person name="Pipaliya S.V."/>
            <person name="Vacek V."/>
            <person name="Brzon O."/>
            <person name="Soukal P."/>
            <person name="Eme L."/>
            <person name="Dacks J.B."/>
            <person name="Karnkowska A."/>
            <person name="Elias M."/>
            <person name="Hampl V."/>
        </authorList>
    </citation>
    <scope>NUCLEOTIDE SEQUENCE [LARGE SCALE GENOMIC DNA]</scope>
    <source>
        <strain evidence="2">NAU3</strain>
        <tissue evidence="2">Gut</tissue>
    </source>
</reference>
<evidence type="ECO:0000256" key="1">
    <source>
        <dbReference type="SAM" id="MobiDB-lite"/>
    </source>
</evidence>
<dbReference type="Proteomes" id="UP001281761">
    <property type="component" value="Unassembled WGS sequence"/>
</dbReference>
<evidence type="ECO:0000313" key="2">
    <source>
        <dbReference type="EMBL" id="KAK2939973.1"/>
    </source>
</evidence>
<comment type="caution">
    <text evidence="2">The sequence shown here is derived from an EMBL/GenBank/DDBJ whole genome shotgun (WGS) entry which is preliminary data.</text>
</comment>
<feature type="region of interest" description="Disordered" evidence="1">
    <location>
        <begin position="42"/>
        <end position="72"/>
    </location>
</feature>
<accession>A0ABQ9WKV5</accession>
<gene>
    <name evidence="2" type="ORF">BLNAU_25114</name>
</gene>
<proteinExistence type="predicted"/>
<sequence length="72" mass="8479">MQGFEKSICCFSILQWYRFEEVHCFDHQKVTKYRLGLQRETRDRKTTACSRAESSSSSFQFRNGEQSTESGN</sequence>
<keyword evidence="3" id="KW-1185">Reference proteome</keyword>
<evidence type="ECO:0000313" key="3">
    <source>
        <dbReference type="Proteomes" id="UP001281761"/>
    </source>
</evidence>
<name>A0ABQ9WKV5_9EUKA</name>
<protein>
    <submittedName>
        <fullName evidence="2">Uncharacterized protein</fullName>
    </submittedName>
</protein>
<organism evidence="2 3">
    <name type="scientific">Blattamonas nauphoetae</name>
    <dbReference type="NCBI Taxonomy" id="2049346"/>
    <lineage>
        <taxon>Eukaryota</taxon>
        <taxon>Metamonada</taxon>
        <taxon>Preaxostyla</taxon>
        <taxon>Oxymonadida</taxon>
        <taxon>Blattamonas</taxon>
    </lineage>
</organism>
<dbReference type="EMBL" id="JARBJD010000784">
    <property type="protein sequence ID" value="KAK2939973.1"/>
    <property type="molecule type" value="Genomic_DNA"/>
</dbReference>